<evidence type="ECO:0000313" key="2">
    <source>
        <dbReference type="EMBL" id="MDR6945203.1"/>
    </source>
</evidence>
<feature type="signal peptide" evidence="1">
    <location>
        <begin position="1"/>
        <end position="19"/>
    </location>
</feature>
<reference evidence="2 3" key="1">
    <citation type="submission" date="2023-07" db="EMBL/GenBank/DDBJ databases">
        <title>Sorghum-associated microbial communities from plants grown in Nebraska, USA.</title>
        <authorList>
            <person name="Schachtman D."/>
        </authorList>
    </citation>
    <scope>NUCLEOTIDE SEQUENCE [LARGE SCALE GENOMIC DNA]</scope>
    <source>
        <strain evidence="2 3">3262</strain>
    </source>
</reference>
<gene>
    <name evidence="2" type="ORF">J2W55_005071</name>
</gene>
<name>A0ABU1TIL8_9SPHI</name>
<feature type="chain" id="PRO_5047375489" evidence="1">
    <location>
        <begin position="20"/>
        <end position="102"/>
    </location>
</feature>
<dbReference type="Proteomes" id="UP001247620">
    <property type="component" value="Unassembled WGS sequence"/>
</dbReference>
<proteinExistence type="predicted"/>
<keyword evidence="1" id="KW-0732">Signal</keyword>
<dbReference type="EMBL" id="JAVDUU010000005">
    <property type="protein sequence ID" value="MDR6945203.1"/>
    <property type="molecule type" value="Genomic_DNA"/>
</dbReference>
<evidence type="ECO:0000256" key="1">
    <source>
        <dbReference type="SAM" id="SignalP"/>
    </source>
</evidence>
<sequence>MKTLMITALILISAVCSQAQNKAQVNSGFWVVESNINKPEVQTIRFYSDGSKLLYEETINAKLNLKRKKVQLALNQLCSKLNASSEYIESKKLIALAFNLKR</sequence>
<dbReference type="RefSeq" id="WP_310102789.1">
    <property type="nucleotide sequence ID" value="NZ_JAVDUU010000005.1"/>
</dbReference>
<organism evidence="2 3">
    <name type="scientific">Mucilaginibacter pocheonensis</name>
    <dbReference type="NCBI Taxonomy" id="398050"/>
    <lineage>
        <taxon>Bacteria</taxon>
        <taxon>Pseudomonadati</taxon>
        <taxon>Bacteroidota</taxon>
        <taxon>Sphingobacteriia</taxon>
        <taxon>Sphingobacteriales</taxon>
        <taxon>Sphingobacteriaceae</taxon>
        <taxon>Mucilaginibacter</taxon>
    </lineage>
</organism>
<accession>A0ABU1TIL8</accession>
<keyword evidence="3" id="KW-1185">Reference proteome</keyword>
<evidence type="ECO:0000313" key="3">
    <source>
        <dbReference type="Proteomes" id="UP001247620"/>
    </source>
</evidence>
<comment type="caution">
    <text evidence="2">The sequence shown here is derived from an EMBL/GenBank/DDBJ whole genome shotgun (WGS) entry which is preliminary data.</text>
</comment>
<protein>
    <submittedName>
        <fullName evidence="2">Uncharacterized protein</fullName>
    </submittedName>
</protein>